<sequence length="165" mass="18177">MEVLKQKNQARLKRGDAALVLGRTAPVVAGLCDRFTIAVDADHAIELARFGGRFPQRGDWYTKGLCYGPPHGSVTQEALAEIIAAEDLSGWVEFYARTPNTGVAIIIGVDTAALPDLIPALLDMDQLPDARYAETPQLDDCWIINRAAQWGLLLWHEGRIVLERL</sequence>
<reference evidence="1 2" key="1">
    <citation type="submission" date="2019-04" db="EMBL/GenBank/DDBJ databases">
        <title>Phreatobacter aquaticus sp. nov.</title>
        <authorList>
            <person name="Choi A."/>
            <person name="Baek K."/>
        </authorList>
    </citation>
    <scope>NUCLEOTIDE SEQUENCE [LARGE SCALE GENOMIC DNA]</scope>
    <source>
        <strain evidence="1 2">NMCR1094</strain>
    </source>
</reference>
<dbReference type="AlphaFoldDB" id="A0A4D7QKD7"/>
<organism evidence="1 2">
    <name type="scientific">Phreatobacter aquaticus</name>
    <dbReference type="NCBI Taxonomy" id="2570229"/>
    <lineage>
        <taxon>Bacteria</taxon>
        <taxon>Pseudomonadati</taxon>
        <taxon>Pseudomonadota</taxon>
        <taxon>Alphaproteobacteria</taxon>
        <taxon>Hyphomicrobiales</taxon>
        <taxon>Phreatobacteraceae</taxon>
        <taxon>Phreatobacter</taxon>
    </lineage>
</organism>
<evidence type="ECO:0000313" key="1">
    <source>
        <dbReference type="EMBL" id="QCK85824.1"/>
    </source>
</evidence>
<accession>A0A4D7QKD7</accession>
<dbReference type="RefSeq" id="WP_137099157.1">
    <property type="nucleotide sequence ID" value="NZ_CP039865.1"/>
</dbReference>
<dbReference type="KEGG" id="paqt:E8L99_08635"/>
<evidence type="ECO:0000313" key="2">
    <source>
        <dbReference type="Proteomes" id="UP000298588"/>
    </source>
</evidence>
<protein>
    <submittedName>
        <fullName evidence="1">Uncharacterized protein</fullName>
    </submittedName>
</protein>
<gene>
    <name evidence="1" type="ORF">E8L99_08635</name>
</gene>
<keyword evidence="2" id="KW-1185">Reference proteome</keyword>
<dbReference type="EMBL" id="CP039865">
    <property type="protein sequence ID" value="QCK85824.1"/>
    <property type="molecule type" value="Genomic_DNA"/>
</dbReference>
<dbReference type="Proteomes" id="UP000298588">
    <property type="component" value="Chromosome"/>
</dbReference>
<name>A0A4D7QKD7_9HYPH</name>
<proteinExistence type="predicted"/>
<dbReference type="OrthoDB" id="9828828at2"/>